<evidence type="ECO:0000313" key="2">
    <source>
        <dbReference type="EMBL" id="QFV00162.1"/>
    </source>
</evidence>
<accession>A0A5P9QFC0</accession>
<dbReference type="InterPro" id="IPR036388">
    <property type="entry name" value="WH-like_DNA-bd_sf"/>
</dbReference>
<sequence length="147" mass="16269">MPVGAAAAGIDAVERELAMLVRRTRSASRRLAEELHRDVDPTAYSLLVRLSEAGESRPSDLAEHFGVGKPTVGRQLACLEERALVARRPDPDDGRAHIMALTAQRESWVARQRERRQAALCESFAAWSDDELADLARTLARLNDALR</sequence>
<dbReference type="PROSITE" id="PS50995">
    <property type="entry name" value="HTH_MARR_2"/>
    <property type="match status" value="1"/>
</dbReference>
<keyword evidence="3" id="KW-1185">Reference proteome</keyword>
<dbReference type="SMART" id="SM00347">
    <property type="entry name" value="HTH_MARR"/>
    <property type="match status" value="1"/>
</dbReference>
<dbReference type="EMBL" id="CP045529">
    <property type="protein sequence ID" value="QFV00162.1"/>
    <property type="molecule type" value="Genomic_DNA"/>
</dbReference>
<protein>
    <recommendedName>
        <fullName evidence="1">HTH marR-type domain-containing protein</fullName>
    </recommendedName>
</protein>
<name>A0A5P9QFC0_9MICO</name>
<dbReference type="InterPro" id="IPR052526">
    <property type="entry name" value="HTH-type_Bedaq_tolerance"/>
</dbReference>
<dbReference type="GO" id="GO:0003700">
    <property type="term" value="F:DNA-binding transcription factor activity"/>
    <property type="evidence" value="ECO:0007669"/>
    <property type="project" value="InterPro"/>
</dbReference>
<gene>
    <name evidence="2" type="ORF">KDY119_03697</name>
</gene>
<dbReference type="AlphaFoldDB" id="A0A5P9QFC0"/>
<dbReference type="PANTHER" id="PTHR39515:SF2">
    <property type="entry name" value="HTH-TYPE TRANSCRIPTIONAL REGULATOR RV0880"/>
    <property type="match status" value="1"/>
</dbReference>
<dbReference type="PANTHER" id="PTHR39515">
    <property type="entry name" value="CONSERVED PROTEIN"/>
    <property type="match status" value="1"/>
</dbReference>
<evidence type="ECO:0000313" key="3">
    <source>
        <dbReference type="Proteomes" id="UP000326702"/>
    </source>
</evidence>
<dbReference type="InterPro" id="IPR000835">
    <property type="entry name" value="HTH_MarR-typ"/>
</dbReference>
<dbReference type="Proteomes" id="UP000326702">
    <property type="component" value="Chromosome"/>
</dbReference>
<dbReference type="InterPro" id="IPR036390">
    <property type="entry name" value="WH_DNA-bd_sf"/>
</dbReference>
<dbReference type="Pfam" id="PF01047">
    <property type="entry name" value="MarR"/>
    <property type="match status" value="1"/>
</dbReference>
<dbReference type="SUPFAM" id="SSF46785">
    <property type="entry name" value="Winged helix' DNA-binding domain"/>
    <property type="match status" value="1"/>
</dbReference>
<dbReference type="KEGG" id="lxl:KDY119_03697"/>
<organism evidence="2 3">
    <name type="scientific">Luteimicrobium xylanilyticum</name>
    <dbReference type="NCBI Taxonomy" id="1133546"/>
    <lineage>
        <taxon>Bacteria</taxon>
        <taxon>Bacillati</taxon>
        <taxon>Actinomycetota</taxon>
        <taxon>Actinomycetes</taxon>
        <taxon>Micrococcales</taxon>
        <taxon>Luteimicrobium</taxon>
    </lineage>
</organism>
<feature type="domain" description="HTH marR-type" evidence="1">
    <location>
        <begin position="10"/>
        <end position="144"/>
    </location>
</feature>
<evidence type="ECO:0000259" key="1">
    <source>
        <dbReference type="PROSITE" id="PS50995"/>
    </source>
</evidence>
<reference evidence="2 3" key="1">
    <citation type="submission" date="2019-10" db="EMBL/GenBank/DDBJ databases">
        <title>Genome sequence of Luteimicrobium xylanilyticum HY-24.</title>
        <authorList>
            <person name="Kim D.Y."/>
            <person name="Park H.-Y."/>
        </authorList>
    </citation>
    <scope>NUCLEOTIDE SEQUENCE [LARGE SCALE GENOMIC DNA]</scope>
    <source>
        <strain evidence="2 3">HY-24</strain>
    </source>
</reference>
<dbReference type="Gene3D" id="1.10.10.10">
    <property type="entry name" value="Winged helix-like DNA-binding domain superfamily/Winged helix DNA-binding domain"/>
    <property type="match status" value="1"/>
</dbReference>
<proteinExistence type="predicted"/>
<dbReference type="PRINTS" id="PR00598">
    <property type="entry name" value="HTHMARR"/>
</dbReference>